<keyword evidence="2" id="KW-0238">DNA-binding</keyword>
<dbReference type="PROSITE" id="PS50043">
    <property type="entry name" value="HTH_LUXR_2"/>
    <property type="match status" value="1"/>
</dbReference>
<dbReference type="PRINTS" id="PR00038">
    <property type="entry name" value="HTHLUXR"/>
</dbReference>
<feature type="domain" description="HTH luxR-type" evidence="5">
    <location>
        <begin position="138"/>
        <end position="203"/>
    </location>
</feature>
<feature type="modified residue" description="4-aspartylphosphate" evidence="4">
    <location>
        <position position="54"/>
    </location>
</feature>
<dbReference type="SUPFAM" id="SSF46894">
    <property type="entry name" value="C-terminal effector domain of the bipartite response regulators"/>
    <property type="match status" value="1"/>
</dbReference>
<evidence type="ECO:0000256" key="2">
    <source>
        <dbReference type="ARBA" id="ARBA00023125"/>
    </source>
</evidence>
<dbReference type="Pfam" id="PF00072">
    <property type="entry name" value="Response_reg"/>
    <property type="match status" value="1"/>
</dbReference>
<evidence type="ECO:0000256" key="4">
    <source>
        <dbReference type="PROSITE-ProRule" id="PRU00169"/>
    </source>
</evidence>
<dbReference type="CDD" id="cd06170">
    <property type="entry name" value="LuxR_C_like"/>
    <property type="match status" value="1"/>
</dbReference>
<reference evidence="7 8" key="1">
    <citation type="submission" date="2021-03" db="EMBL/GenBank/DDBJ databases">
        <title>Fibrella sp. HMF5036 genome sequencing and assembly.</title>
        <authorList>
            <person name="Kang H."/>
            <person name="Kim H."/>
            <person name="Bae S."/>
            <person name="Joh K."/>
        </authorList>
    </citation>
    <scope>NUCLEOTIDE SEQUENCE [LARGE SCALE GENOMIC DNA]</scope>
    <source>
        <strain evidence="7 8">HMF5036</strain>
    </source>
</reference>
<keyword evidence="3" id="KW-0804">Transcription</keyword>
<proteinExistence type="predicted"/>
<dbReference type="GO" id="GO:0003677">
    <property type="term" value="F:DNA binding"/>
    <property type="evidence" value="ECO:0007669"/>
    <property type="project" value="UniProtKB-KW"/>
</dbReference>
<evidence type="ECO:0000313" key="8">
    <source>
        <dbReference type="Proteomes" id="UP000664795"/>
    </source>
</evidence>
<dbReference type="Proteomes" id="UP000664795">
    <property type="component" value="Unassembled WGS sequence"/>
</dbReference>
<dbReference type="SMART" id="SM00448">
    <property type="entry name" value="REC"/>
    <property type="match status" value="1"/>
</dbReference>
<dbReference type="GO" id="GO:0006355">
    <property type="term" value="P:regulation of DNA-templated transcription"/>
    <property type="evidence" value="ECO:0007669"/>
    <property type="project" value="InterPro"/>
</dbReference>
<evidence type="ECO:0000259" key="6">
    <source>
        <dbReference type="PROSITE" id="PS50110"/>
    </source>
</evidence>
<evidence type="ECO:0000259" key="5">
    <source>
        <dbReference type="PROSITE" id="PS50043"/>
    </source>
</evidence>
<feature type="domain" description="Response regulatory" evidence="6">
    <location>
        <begin position="3"/>
        <end position="119"/>
    </location>
</feature>
<protein>
    <submittedName>
        <fullName evidence="7">Response regulator transcription factor</fullName>
    </submittedName>
</protein>
<evidence type="ECO:0000256" key="1">
    <source>
        <dbReference type="ARBA" id="ARBA00023015"/>
    </source>
</evidence>
<dbReference type="Gene3D" id="3.40.50.2300">
    <property type="match status" value="1"/>
</dbReference>
<sequence>MRQLLIIDDHRLFADGLRFMLAQTPAYAVAGMVHTVAEVMPFLARHPVDLLLLDVDLPDGSGIELAEVVRAVYPTLPMLAVSMLDDISSVRRMMQAGATGYCVKSAGYDELLAGLACVSAGTPYLPAAYLQQLQNRQHGLDRTSLTDREVDIVQLVAQGIANHQIADRLCLSTRTVETHRKNIYRKLGVHNNVELIRFARQHCLL</sequence>
<name>A0A939G7K8_9BACT</name>
<dbReference type="RefSeq" id="WP_207337313.1">
    <property type="nucleotide sequence ID" value="NZ_JAFMYU010000019.1"/>
</dbReference>
<dbReference type="PANTHER" id="PTHR43214:SF41">
    <property type="entry name" value="NITRATE_NITRITE RESPONSE REGULATOR PROTEIN NARP"/>
    <property type="match status" value="1"/>
</dbReference>
<dbReference type="Pfam" id="PF00196">
    <property type="entry name" value="GerE"/>
    <property type="match status" value="1"/>
</dbReference>
<dbReference type="AlphaFoldDB" id="A0A939G7K8"/>
<evidence type="ECO:0000256" key="3">
    <source>
        <dbReference type="ARBA" id="ARBA00023163"/>
    </source>
</evidence>
<comment type="caution">
    <text evidence="7">The sequence shown here is derived from an EMBL/GenBank/DDBJ whole genome shotgun (WGS) entry which is preliminary data.</text>
</comment>
<gene>
    <name evidence="7" type="ORF">J2I48_20215</name>
</gene>
<dbReference type="InterPro" id="IPR001789">
    <property type="entry name" value="Sig_transdc_resp-reg_receiver"/>
</dbReference>
<keyword evidence="1" id="KW-0805">Transcription regulation</keyword>
<dbReference type="EMBL" id="JAFMYU010000019">
    <property type="protein sequence ID" value="MBO0933346.1"/>
    <property type="molecule type" value="Genomic_DNA"/>
</dbReference>
<dbReference type="InterPro" id="IPR011006">
    <property type="entry name" value="CheY-like_superfamily"/>
</dbReference>
<evidence type="ECO:0000313" key="7">
    <source>
        <dbReference type="EMBL" id="MBO0933346.1"/>
    </source>
</evidence>
<keyword evidence="8" id="KW-1185">Reference proteome</keyword>
<dbReference type="PANTHER" id="PTHR43214">
    <property type="entry name" value="TWO-COMPONENT RESPONSE REGULATOR"/>
    <property type="match status" value="1"/>
</dbReference>
<keyword evidence="4" id="KW-0597">Phosphoprotein</keyword>
<dbReference type="PROSITE" id="PS00622">
    <property type="entry name" value="HTH_LUXR_1"/>
    <property type="match status" value="1"/>
</dbReference>
<dbReference type="PROSITE" id="PS50110">
    <property type="entry name" value="RESPONSE_REGULATORY"/>
    <property type="match status" value="1"/>
</dbReference>
<organism evidence="7 8">
    <name type="scientific">Fibrella aquatilis</name>
    <dbReference type="NCBI Taxonomy" id="2817059"/>
    <lineage>
        <taxon>Bacteria</taxon>
        <taxon>Pseudomonadati</taxon>
        <taxon>Bacteroidota</taxon>
        <taxon>Cytophagia</taxon>
        <taxon>Cytophagales</taxon>
        <taxon>Spirosomataceae</taxon>
        <taxon>Fibrella</taxon>
    </lineage>
</organism>
<dbReference type="InterPro" id="IPR016032">
    <property type="entry name" value="Sig_transdc_resp-reg_C-effctor"/>
</dbReference>
<dbReference type="SMART" id="SM00421">
    <property type="entry name" value="HTH_LUXR"/>
    <property type="match status" value="1"/>
</dbReference>
<dbReference type="SUPFAM" id="SSF52172">
    <property type="entry name" value="CheY-like"/>
    <property type="match status" value="1"/>
</dbReference>
<dbReference type="GO" id="GO:0000160">
    <property type="term" value="P:phosphorelay signal transduction system"/>
    <property type="evidence" value="ECO:0007669"/>
    <property type="project" value="InterPro"/>
</dbReference>
<dbReference type="InterPro" id="IPR039420">
    <property type="entry name" value="WalR-like"/>
</dbReference>
<dbReference type="InterPro" id="IPR000792">
    <property type="entry name" value="Tscrpt_reg_LuxR_C"/>
</dbReference>
<accession>A0A939G7K8</accession>